<protein>
    <submittedName>
        <fullName evidence="1">Uncharacterized protein</fullName>
    </submittedName>
</protein>
<comment type="caution">
    <text evidence="1">The sequence shown here is derived from an EMBL/GenBank/DDBJ whole genome shotgun (WGS) entry which is preliminary data.</text>
</comment>
<dbReference type="EMBL" id="BPLR01008224">
    <property type="protein sequence ID" value="GIY22990.1"/>
    <property type="molecule type" value="Genomic_DNA"/>
</dbReference>
<evidence type="ECO:0000313" key="1">
    <source>
        <dbReference type="EMBL" id="GIY22990.1"/>
    </source>
</evidence>
<organism evidence="1 2">
    <name type="scientific">Caerostris extrusa</name>
    <name type="common">Bark spider</name>
    <name type="synonym">Caerostris bankana</name>
    <dbReference type="NCBI Taxonomy" id="172846"/>
    <lineage>
        <taxon>Eukaryota</taxon>
        <taxon>Metazoa</taxon>
        <taxon>Ecdysozoa</taxon>
        <taxon>Arthropoda</taxon>
        <taxon>Chelicerata</taxon>
        <taxon>Arachnida</taxon>
        <taxon>Araneae</taxon>
        <taxon>Araneomorphae</taxon>
        <taxon>Entelegynae</taxon>
        <taxon>Araneoidea</taxon>
        <taxon>Araneidae</taxon>
        <taxon>Caerostris</taxon>
    </lineage>
</organism>
<reference evidence="1 2" key="1">
    <citation type="submission" date="2021-06" db="EMBL/GenBank/DDBJ databases">
        <title>Caerostris extrusa draft genome.</title>
        <authorList>
            <person name="Kono N."/>
            <person name="Arakawa K."/>
        </authorList>
    </citation>
    <scope>NUCLEOTIDE SEQUENCE [LARGE SCALE GENOMIC DNA]</scope>
</reference>
<evidence type="ECO:0000313" key="2">
    <source>
        <dbReference type="Proteomes" id="UP001054945"/>
    </source>
</evidence>
<keyword evidence="2" id="KW-1185">Reference proteome</keyword>
<proteinExistence type="predicted"/>
<name>A0AAV4RNG2_CAEEX</name>
<gene>
    <name evidence="1" type="ORF">CEXT_479951</name>
</gene>
<dbReference type="AlphaFoldDB" id="A0AAV4RNG2"/>
<dbReference type="Proteomes" id="UP001054945">
    <property type="component" value="Unassembled WGS sequence"/>
</dbReference>
<sequence>MTRNKSSGANNREQMYSSTLPLLIEVEHTGSKSTNPWCRMSYSANFYTPHFWGIVATPNEWQIESKCSPTQEELSTHYHFYTISSPHTGSASRIPLANVNSQSLRQSFMPNSTLELEIG</sequence>
<accession>A0AAV4RNG2</accession>